<dbReference type="InterPro" id="IPR004703">
    <property type="entry name" value="PTS_sugar-sp_permease"/>
</dbReference>
<feature type="transmembrane region" description="Helical" evidence="9">
    <location>
        <begin position="12"/>
        <end position="31"/>
    </location>
</feature>
<dbReference type="Pfam" id="PF03611">
    <property type="entry name" value="EIIC-GAT"/>
    <property type="match status" value="1"/>
</dbReference>
<dbReference type="InterPro" id="IPR013853">
    <property type="entry name" value="EIIC-GAT"/>
</dbReference>
<accession>H1LIY0</accession>
<keyword evidence="7 9" id="KW-1133">Transmembrane helix</keyword>
<feature type="transmembrane region" description="Helical" evidence="9">
    <location>
        <begin position="137"/>
        <end position="163"/>
    </location>
</feature>
<feature type="domain" description="PTS EIIC type-2" evidence="10">
    <location>
        <begin position="8"/>
        <end position="436"/>
    </location>
</feature>
<keyword evidence="8 9" id="KW-0472">Membrane</keyword>
<feature type="transmembrane region" description="Helical" evidence="9">
    <location>
        <begin position="183"/>
        <end position="200"/>
    </location>
</feature>
<dbReference type="OrthoDB" id="9787936at2"/>
<gene>
    <name evidence="11" type="ORF">HMPREF9104_02572</name>
</gene>
<organism evidence="11 12">
    <name type="scientific">Lentilactobacillus kisonensis F0435</name>
    <dbReference type="NCBI Taxonomy" id="797516"/>
    <lineage>
        <taxon>Bacteria</taxon>
        <taxon>Bacillati</taxon>
        <taxon>Bacillota</taxon>
        <taxon>Bacilli</taxon>
        <taxon>Lactobacillales</taxon>
        <taxon>Lactobacillaceae</taxon>
        <taxon>Lentilactobacillus</taxon>
    </lineage>
</organism>
<dbReference type="GO" id="GO:0009401">
    <property type="term" value="P:phosphoenolpyruvate-dependent sugar phosphotransferase system"/>
    <property type="evidence" value="ECO:0007669"/>
    <property type="project" value="UniProtKB-KW"/>
</dbReference>
<evidence type="ECO:0000313" key="11">
    <source>
        <dbReference type="EMBL" id="EHO49407.1"/>
    </source>
</evidence>
<dbReference type="PROSITE" id="PS51104">
    <property type="entry name" value="PTS_EIIC_TYPE_2"/>
    <property type="match status" value="1"/>
</dbReference>
<evidence type="ECO:0000256" key="5">
    <source>
        <dbReference type="ARBA" id="ARBA00022683"/>
    </source>
</evidence>
<dbReference type="PIRSF" id="PIRSF006304">
    <property type="entry name" value="GatC"/>
    <property type="match status" value="1"/>
</dbReference>
<dbReference type="PANTHER" id="PTHR37324">
    <property type="entry name" value="PTS SYSTEM GALACTITOL-SPECIFIC EIIC COMPONENT"/>
    <property type="match status" value="1"/>
</dbReference>
<dbReference type="STRING" id="797516.HMPREF9104_02572"/>
<keyword evidence="4" id="KW-0762">Sugar transport</keyword>
<evidence type="ECO:0000313" key="12">
    <source>
        <dbReference type="Proteomes" id="UP000005025"/>
    </source>
</evidence>
<feature type="transmembrane region" description="Helical" evidence="9">
    <location>
        <begin position="331"/>
        <end position="351"/>
    </location>
</feature>
<evidence type="ECO:0000256" key="9">
    <source>
        <dbReference type="SAM" id="Phobius"/>
    </source>
</evidence>
<keyword evidence="2" id="KW-0813">Transport</keyword>
<feature type="transmembrane region" description="Helical" evidence="9">
    <location>
        <begin position="221"/>
        <end position="241"/>
    </location>
</feature>
<name>H1LIY0_9LACO</name>
<dbReference type="GO" id="GO:0005886">
    <property type="term" value="C:plasma membrane"/>
    <property type="evidence" value="ECO:0007669"/>
    <property type="project" value="UniProtKB-SubCell"/>
</dbReference>
<evidence type="ECO:0000256" key="1">
    <source>
        <dbReference type="ARBA" id="ARBA00004651"/>
    </source>
</evidence>
<sequence>MDAISSGLQWFVNLGASVMLPILLFFFALILRIKPSKAFKAGLTIGIGFIGLNLVIGVLTKNLGPAAQSMVKNFGLHLGTIDIGWPAASAIAYGTVLGSLAIPVGVISNVILLLLGLTKTLDVDVWNYWHIAFTGSLVYVVSHSFALGLFTMVVHVMVIYLLADMAAPHIQKQYGLEGISFPQGASAPGYVLALPLNWIMDRIPGINKIKMTPDTIQKRMGIFGDSSVMGLFIGIVIGILAKYSVTKTLQLGVSTAAVLVLMPRMVSLLMEGLAPISEGANNFVKSRFPGRDLYIGMDSALAAGNSTVLSSALILVPLTLFIAVIVPGNHVLPFGDLATLPYMIAVMAAVFRGDIFRTIVGGIVDVIISLYIASWVAPLVTAAAQGAKFNLQGNSSISVLSDGGVWTTWMIVGLGKVMTWGGIGLIGLVTLALMVWYNKFRGKKGKNRENDAVETNN</sequence>
<feature type="transmembrane region" description="Helical" evidence="9">
    <location>
        <begin position="363"/>
        <end position="384"/>
    </location>
</feature>
<reference evidence="11 12" key="1">
    <citation type="submission" date="2011-09" db="EMBL/GenBank/DDBJ databases">
        <authorList>
            <person name="Weinstock G."/>
            <person name="Sodergren E."/>
            <person name="Clifton S."/>
            <person name="Fulton L."/>
            <person name="Fulton B."/>
            <person name="Courtney L."/>
            <person name="Fronick C."/>
            <person name="Harrison M."/>
            <person name="Strong C."/>
            <person name="Farmer C."/>
            <person name="Delahaunty K."/>
            <person name="Markovic C."/>
            <person name="Hall O."/>
            <person name="Minx P."/>
            <person name="Tomlinson C."/>
            <person name="Mitreva M."/>
            <person name="Hou S."/>
            <person name="Chen J."/>
            <person name="Wollam A."/>
            <person name="Pepin K.H."/>
            <person name="Johnson M."/>
            <person name="Bhonagiri V."/>
            <person name="Zhang X."/>
            <person name="Suruliraj S."/>
            <person name="Warren W."/>
            <person name="Chinwalla A."/>
            <person name="Mardis E.R."/>
            <person name="Wilson R.K."/>
        </authorList>
    </citation>
    <scope>NUCLEOTIDE SEQUENCE [LARGE SCALE GENOMIC DNA]</scope>
    <source>
        <strain evidence="11 12">F0435</strain>
    </source>
</reference>
<dbReference type="InterPro" id="IPR013014">
    <property type="entry name" value="PTS_EIIC_2"/>
</dbReference>
<feature type="transmembrane region" description="Helical" evidence="9">
    <location>
        <begin position="295"/>
        <end position="325"/>
    </location>
</feature>
<dbReference type="RefSeq" id="WP_008857723.1">
    <property type="nucleotide sequence ID" value="NZ_JH591053.1"/>
</dbReference>
<evidence type="ECO:0000256" key="8">
    <source>
        <dbReference type="ARBA" id="ARBA00023136"/>
    </source>
</evidence>
<evidence type="ECO:0000256" key="4">
    <source>
        <dbReference type="ARBA" id="ARBA00022597"/>
    </source>
</evidence>
<evidence type="ECO:0000256" key="2">
    <source>
        <dbReference type="ARBA" id="ARBA00022448"/>
    </source>
</evidence>
<keyword evidence="6 9" id="KW-0812">Transmembrane</keyword>
<evidence type="ECO:0000256" key="3">
    <source>
        <dbReference type="ARBA" id="ARBA00022475"/>
    </source>
</evidence>
<evidence type="ECO:0000259" key="10">
    <source>
        <dbReference type="PROSITE" id="PS51104"/>
    </source>
</evidence>
<dbReference type="HOGENOM" id="CLU_040393_0_0_9"/>
<feature type="transmembrane region" description="Helical" evidence="9">
    <location>
        <begin position="83"/>
        <end position="116"/>
    </location>
</feature>
<dbReference type="PANTHER" id="PTHR37324:SF2">
    <property type="entry name" value="PTS SYSTEM GALACTITOL-SPECIFIC EIIC COMPONENT"/>
    <property type="match status" value="1"/>
</dbReference>
<evidence type="ECO:0000256" key="6">
    <source>
        <dbReference type="ARBA" id="ARBA00022692"/>
    </source>
</evidence>
<feature type="transmembrane region" description="Helical" evidence="9">
    <location>
        <begin position="417"/>
        <end position="437"/>
    </location>
</feature>
<dbReference type="EMBL" id="AGRJ01000223">
    <property type="protein sequence ID" value="EHO49407.1"/>
    <property type="molecule type" value="Genomic_DNA"/>
</dbReference>
<feature type="transmembrane region" description="Helical" evidence="9">
    <location>
        <begin position="253"/>
        <end position="274"/>
    </location>
</feature>
<comment type="subcellular location">
    <subcellularLocation>
        <location evidence="1">Cell membrane</location>
        <topology evidence="1">Multi-pass membrane protein</topology>
    </subcellularLocation>
</comment>
<protein>
    <submittedName>
        <fullName evidence="11">PTS system, galactitol-specific IIC component</fullName>
    </submittedName>
</protein>
<dbReference type="Proteomes" id="UP000005025">
    <property type="component" value="Unassembled WGS sequence"/>
</dbReference>
<comment type="caution">
    <text evidence="11">The sequence shown here is derived from an EMBL/GenBank/DDBJ whole genome shotgun (WGS) entry which is preliminary data.</text>
</comment>
<dbReference type="AlphaFoldDB" id="H1LIY0"/>
<proteinExistence type="predicted"/>
<evidence type="ECO:0000256" key="7">
    <source>
        <dbReference type="ARBA" id="ARBA00022989"/>
    </source>
</evidence>
<keyword evidence="5" id="KW-0598">Phosphotransferase system</keyword>
<feature type="transmembrane region" description="Helical" evidence="9">
    <location>
        <begin position="43"/>
        <end position="63"/>
    </location>
</feature>
<keyword evidence="3" id="KW-1003">Cell membrane</keyword>
<dbReference type="PATRIC" id="fig|797516.3.peg.2309"/>
<dbReference type="GO" id="GO:0015577">
    <property type="term" value="F:galactitol transmembrane transporter activity"/>
    <property type="evidence" value="ECO:0007669"/>
    <property type="project" value="InterPro"/>
</dbReference>